<dbReference type="PROSITE" id="PS50887">
    <property type="entry name" value="GGDEF"/>
    <property type="match status" value="1"/>
</dbReference>
<feature type="transmembrane region" description="Helical" evidence="1">
    <location>
        <begin position="167"/>
        <end position="184"/>
    </location>
</feature>
<dbReference type="PROSITE" id="PS51832">
    <property type="entry name" value="HD_GYP"/>
    <property type="match status" value="1"/>
</dbReference>
<dbReference type="STRING" id="460384.SAMN05216313_107107"/>
<dbReference type="RefSeq" id="WP_092362562.1">
    <property type="nucleotide sequence ID" value="NZ_FOIM01000007.1"/>
</dbReference>
<evidence type="ECO:0000256" key="1">
    <source>
        <dbReference type="SAM" id="Phobius"/>
    </source>
</evidence>
<dbReference type="Proteomes" id="UP000198508">
    <property type="component" value="Unassembled WGS sequence"/>
</dbReference>
<dbReference type="Pfam" id="PF00990">
    <property type="entry name" value="GGDEF"/>
    <property type="match status" value="1"/>
</dbReference>
<keyword evidence="1" id="KW-1133">Transmembrane helix</keyword>
<dbReference type="NCBIfam" id="TIGR00277">
    <property type="entry name" value="HDIG"/>
    <property type="match status" value="1"/>
</dbReference>
<keyword evidence="6" id="KW-1185">Reference proteome</keyword>
<reference evidence="6" key="1">
    <citation type="submission" date="2016-10" db="EMBL/GenBank/DDBJ databases">
        <authorList>
            <person name="Varghese N."/>
            <person name="Submissions S."/>
        </authorList>
    </citation>
    <scope>NUCLEOTIDE SEQUENCE [LARGE SCALE GENOMIC DNA]</scope>
    <source>
        <strain evidence="6">NLAE-zl-G277</strain>
    </source>
</reference>
<name>A0A1I0EYV3_9FIRM</name>
<feature type="transmembrane region" description="Helical" evidence="1">
    <location>
        <begin position="6"/>
        <end position="23"/>
    </location>
</feature>
<evidence type="ECO:0000313" key="5">
    <source>
        <dbReference type="EMBL" id="SET50317.1"/>
    </source>
</evidence>
<dbReference type="PANTHER" id="PTHR43155">
    <property type="entry name" value="CYCLIC DI-GMP PHOSPHODIESTERASE PA4108-RELATED"/>
    <property type="match status" value="1"/>
</dbReference>
<dbReference type="InterPro" id="IPR006674">
    <property type="entry name" value="HD_domain"/>
</dbReference>
<dbReference type="Gene3D" id="3.30.70.270">
    <property type="match status" value="1"/>
</dbReference>
<feature type="transmembrane region" description="Helical" evidence="1">
    <location>
        <begin position="221"/>
        <end position="240"/>
    </location>
</feature>
<feature type="domain" description="HD" evidence="3">
    <location>
        <begin position="667"/>
        <end position="789"/>
    </location>
</feature>
<dbReference type="NCBIfam" id="TIGR00254">
    <property type="entry name" value="GGDEF"/>
    <property type="match status" value="1"/>
</dbReference>
<dbReference type="InterPro" id="IPR003607">
    <property type="entry name" value="HD/PDEase_dom"/>
</dbReference>
<proteinExistence type="predicted"/>
<dbReference type="InterPro" id="IPR037522">
    <property type="entry name" value="HD_GYP_dom"/>
</dbReference>
<evidence type="ECO:0000313" key="6">
    <source>
        <dbReference type="Proteomes" id="UP000198508"/>
    </source>
</evidence>
<keyword evidence="1" id="KW-0472">Membrane</keyword>
<dbReference type="Gene3D" id="1.10.3210.10">
    <property type="entry name" value="Hypothetical protein af1432"/>
    <property type="match status" value="1"/>
</dbReference>
<dbReference type="PROSITE" id="PS51831">
    <property type="entry name" value="HD"/>
    <property type="match status" value="1"/>
</dbReference>
<dbReference type="EMBL" id="FOIM01000007">
    <property type="protein sequence ID" value="SET50317.1"/>
    <property type="molecule type" value="Genomic_DNA"/>
</dbReference>
<sequence>MSSFVFISITALYFYAFLMLAFLTAKKSKLITDFIAVLFTMILWTGGSLLMRLQAWPGYRLWYHFSLAGIWLVPYAYFCFIRDFCGQPARTRHRIWLVLSLAGCLVNLKTGWLLAAPRLVEAKGGVRFVYDMKWQVGIMYGLCLLIVLHTMAMAVRSRKKPGMTSQVLPLLFGEMLLFLGNLALPVFNGFPIDILAGVGNAVVMFYTLYTRRVFRLTMLVSRVNCYVIAMGISVVAFYNLAQSLDALIRVEIPMLASSSVMIVAVMTMLATMLIYFITRRFFDQLFVKEEISQTERLGEYTTQVSRSLRLNEILGALVDVIRDTLNVKKIYICIREADGSYPATYSSSPLDDRNFSMDQGHPMVAWLRSHDTCLLLRDFRRTVEYKSMWEDEKHRLDTMKIECVLHLKDNNDLVGIVLLGRKEKKGKFQWGYTVEDISFLNSLESVSSIAVKNSRLYEKAYLEARTDELTGLLNRKYFYEVLEENYEKCRKTSLTLVIFNVDDFKLYNQLYGNNEGDKALVHIAQIIKGTVGSNGYCARYSGKEFAAILPDYDIYSAQNLAENISRQIQNMNRNSSDTYLKTLTVSCGICAVPYAASSLNELVSNADRAVYHVKRSGKNGILVYSDGIIGRRDTDEGLAKKHKSMYSEYAPTIYALTAAIDAKDHYTFQHSKNVAYYAEAIARAIGTSDEYREILKEAALLHDIGKIGIPENILNKEGKLTDEEYDAMKRHVESSVEIIRHLPNMDYVIPAVLGHHERFDGKGYPRRIAGKDIPLAARILCVADSFDAMVSKRCYKPSMSVEFAVGELEKGAGSQFDPELVPLFIEMIGSGAVVPVIDEGLMKE</sequence>
<dbReference type="InterPro" id="IPR043128">
    <property type="entry name" value="Rev_trsase/Diguanyl_cyclase"/>
</dbReference>
<dbReference type="Gene3D" id="3.30.450.40">
    <property type="match status" value="1"/>
</dbReference>
<dbReference type="SUPFAM" id="SSF109604">
    <property type="entry name" value="HD-domain/PDEase-like"/>
    <property type="match status" value="1"/>
</dbReference>
<feature type="transmembrane region" description="Helical" evidence="1">
    <location>
        <begin position="93"/>
        <end position="114"/>
    </location>
</feature>
<dbReference type="SMART" id="SM00267">
    <property type="entry name" value="GGDEF"/>
    <property type="match status" value="1"/>
</dbReference>
<protein>
    <submittedName>
        <fullName evidence="5">Diguanylate cyclase (GGDEF) domain-containing protein/HDIG domain-containing protein</fullName>
    </submittedName>
</protein>
<dbReference type="Pfam" id="PF13487">
    <property type="entry name" value="HD_5"/>
    <property type="match status" value="1"/>
</dbReference>
<dbReference type="InterPro" id="IPR006675">
    <property type="entry name" value="HDIG_dom"/>
</dbReference>
<evidence type="ECO:0000259" key="2">
    <source>
        <dbReference type="PROSITE" id="PS50887"/>
    </source>
</evidence>
<dbReference type="CDD" id="cd00077">
    <property type="entry name" value="HDc"/>
    <property type="match status" value="1"/>
</dbReference>
<dbReference type="InterPro" id="IPR029016">
    <property type="entry name" value="GAF-like_dom_sf"/>
</dbReference>
<dbReference type="SUPFAM" id="SSF55073">
    <property type="entry name" value="Nucleotide cyclase"/>
    <property type="match status" value="1"/>
</dbReference>
<evidence type="ECO:0000259" key="3">
    <source>
        <dbReference type="PROSITE" id="PS51831"/>
    </source>
</evidence>
<dbReference type="AlphaFoldDB" id="A0A1I0EYV3"/>
<dbReference type="InterPro" id="IPR000160">
    <property type="entry name" value="GGDEF_dom"/>
</dbReference>
<feature type="domain" description="GGDEF" evidence="2">
    <location>
        <begin position="492"/>
        <end position="626"/>
    </location>
</feature>
<organism evidence="5 6">
    <name type="scientific">Enterocloster lavalensis</name>
    <dbReference type="NCBI Taxonomy" id="460384"/>
    <lineage>
        <taxon>Bacteria</taxon>
        <taxon>Bacillati</taxon>
        <taxon>Bacillota</taxon>
        <taxon>Clostridia</taxon>
        <taxon>Lachnospirales</taxon>
        <taxon>Lachnospiraceae</taxon>
        <taxon>Enterocloster</taxon>
    </lineage>
</organism>
<feature type="domain" description="HD-GYP" evidence="4">
    <location>
        <begin position="645"/>
        <end position="840"/>
    </location>
</feature>
<accession>A0A1I0EYV3</accession>
<dbReference type="PANTHER" id="PTHR43155:SF2">
    <property type="entry name" value="CYCLIC DI-GMP PHOSPHODIESTERASE PA4108"/>
    <property type="match status" value="1"/>
</dbReference>
<gene>
    <name evidence="5" type="ORF">SAMN05216313_107107</name>
</gene>
<feature type="transmembrane region" description="Helical" evidence="1">
    <location>
        <begin position="252"/>
        <end position="278"/>
    </location>
</feature>
<feature type="transmembrane region" description="Helical" evidence="1">
    <location>
        <begin position="134"/>
        <end position="155"/>
    </location>
</feature>
<keyword evidence="1" id="KW-0812">Transmembrane</keyword>
<dbReference type="CDD" id="cd01949">
    <property type="entry name" value="GGDEF"/>
    <property type="match status" value="1"/>
</dbReference>
<feature type="transmembrane region" description="Helical" evidence="1">
    <location>
        <begin position="30"/>
        <end position="50"/>
    </location>
</feature>
<dbReference type="SUPFAM" id="SSF55781">
    <property type="entry name" value="GAF domain-like"/>
    <property type="match status" value="1"/>
</dbReference>
<evidence type="ECO:0000259" key="4">
    <source>
        <dbReference type="PROSITE" id="PS51832"/>
    </source>
</evidence>
<feature type="transmembrane region" description="Helical" evidence="1">
    <location>
        <begin position="62"/>
        <end position="81"/>
    </location>
</feature>
<dbReference type="InterPro" id="IPR029787">
    <property type="entry name" value="Nucleotide_cyclase"/>
</dbReference>
<dbReference type="SMART" id="SM00471">
    <property type="entry name" value="HDc"/>
    <property type="match status" value="1"/>
</dbReference>